<dbReference type="EMBL" id="QLOE01000006">
    <property type="protein sequence ID" value="RAO78873.1"/>
    <property type="molecule type" value="Genomic_DNA"/>
</dbReference>
<evidence type="ECO:0000313" key="1">
    <source>
        <dbReference type="EMBL" id="RAO78873.1"/>
    </source>
</evidence>
<sequence>MNGTVLLLIIPVFILLFSALTVLNYENRANYDSMNSNNVISTFKDVKNNIPVITLDVLNESAYEVIEENMTIINSSEYVKEKVQERINKLSYDCDVNCTIKSIASYENDPFYIEVNSTITVQKDNIKHVENISQLVSIEGLPDPLPFTKCDSISHNMTCIEYHHGLVAYLGGVENGSFYENATSPFIIKKCPYEPYETHGSIPVMLDCIQNGYYHKSNDGACYLCRLEGRATCLHQGLETFIISYMLNNGSTIASIDHVIFNDLYEGQPFIINATYALFLDEAHQKKYGIK</sequence>
<dbReference type="Proteomes" id="UP000249782">
    <property type="component" value="Unassembled WGS sequence"/>
</dbReference>
<accession>A0A328PCE5</accession>
<proteinExistence type="predicted"/>
<gene>
    <name evidence="1" type="ORF">DPC56_05430</name>
</gene>
<reference evidence="1 2" key="1">
    <citation type="submission" date="2018-06" db="EMBL/GenBank/DDBJ databases">
        <title>Draft genome sequence of hyperthermophilic methanogen Methanothermobacter tenebrarum sp. MCM-B 1447.</title>
        <authorList>
            <person name="Pore S.D."/>
            <person name="Dagar S."/>
            <person name="Dhakephalkar P.K."/>
        </authorList>
    </citation>
    <scope>NUCLEOTIDE SEQUENCE [LARGE SCALE GENOMIC DNA]</scope>
    <source>
        <strain evidence="1 2">MCM B 1447</strain>
    </source>
</reference>
<name>A0A328PCE5_9EURY</name>
<protein>
    <submittedName>
        <fullName evidence="1">Uncharacterized protein</fullName>
    </submittedName>
</protein>
<keyword evidence="2" id="KW-1185">Reference proteome</keyword>
<comment type="caution">
    <text evidence="1">The sequence shown here is derived from an EMBL/GenBank/DDBJ whole genome shotgun (WGS) entry which is preliminary data.</text>
</comment>
<evidence type="ECO:0000313" key="2">
    <source>
        <dbReference type="Proteomes" id="UP000249782"/>
    </source>
</evidence>
<dbReference type="AlphaFoldDB" id="A0A328PCE5"/>
<organism evidence="1 2">
    <name type="scientific">Methanothermobacter tenebrarum</name>
    <dbReference type="NCBI Taxonomy" id="680118"/>
    <lineage>
        <taxon>Archaea</taxon>
        <taxon>Methanobacteriati</taxon>
        <taxon>Methanobacteriota</taxon>
        <taxon>Methanomada group</taxon>
        <taxon>Methanobacteria</taxon>
        <taxon>Methanobacteriales</taxon>
        <taxon>Methanobacteriaceae</taxon>
        <taxon>Methanothermobacter</taxon>
    </lineage>
</organism>